<protein>
    <recommendedName>
        <fullName evidence="1">PLD phosphodiesterase domain-containing protein</fullName>
    </recommendedName>
</protein>
<dbReference type="InterPro" id="IPR025202">
    <property type="entry name" value="PLD-like_dom"/>
</dbReference>
<dbReference type="PATRIC" id="fig|1423735.3.peg.342"/>
<dbReference type="GO" id="GO:0003824">
    <property type="term" value="F:catalytic activity"/>
    <property type="evidence" value="ECO:0007669"/>
    <property type="project" value="InterPro"/>
</dbReference>
<dbReference type="Pfam" id="PF13091">
    <property type="entry name" value="PLDc_2"/>
    <property type="match status" value="1"/>
</dbReference>
<accession>A0A0R1VSJ0</accession>
<evidence type="ECO:0000259" key="1">
    <source>
        <dbReference type="PROSITE" id="PS50035"/>
    </source>
</evidence>
<dbReference type="EMBL" id="AZFX01000079">
    <property type="protein sequence ID" value="KRM08679.1"/>
    <property type="molecule type" value="Genomic_DNA"/>
</dbReference>
<organism evidence="2 3">
    <name type="scientific">Lapidilactobacillus concavus DSM 17758</name>
    <dbReference type="NCBI Taxonomy" id="1423735"/>
    <lineage>
        <taxon>Bacteria</taxon>
        <taxon>Bacillati</taxon>
        <taxon>Bacillota</taxon>
        <taxon>Bacilli</taxon>
        <taxon>Lactobacillales</taxon>
        <taxon>Lactobacillaceae</taxon>
        <taxon>Lapidilactobacillus</taxon>
    </lineage>
</organism>
<dbReference type="InterPro" id="IPR001736">
    <property type="entry name" value="PLipase_D/transphosphatidylase"/>
</dbReference>
<dbReference type="GO" id="GO:0006793">
    <property type="term" value="P:phosphorus metabolic process"/>
    <property type="evidence" value="ECO:0007669"/>
    <property type="project" value="UniProtKB-ARBA"/>
</dbReference>
<feature type="domain" description="PLD phosphodiesterase" evidence="1">
    <location>
        <begin position="1"/>
        <end position="24"/>
    </location>
</feature>
<dbReference type="AlphaFoldDB" id="A0A0R1VSJ0"/>
<sequence length="57" mass="6889">MHDKFCIIDFEYVMHGSYNWTKAENYNDETLATALDRDFVKKFSDEFIRLYGMGRRV</sequence>
<comment type="caution">
    <text evidence="2">The sequence shown here is derived from an EMBL/GenBank/DDBJ whole genome shotgun (WGS) entry which is preliminary data.</text>
</comment>
<dbReference type="Gene3D" id="3.30.870.10">
    <property type="entry name" value="Endonuclease Chain A"/>
    <property type="match status" value="1"/>
</dbReference>
<dbReference type="Proteomes" id="UP000051315">
    <property type="component" value="Unassembled WGS sequence"/>
</dbReference>
<evidence type="ECO:0000313" key="3">
    <source>
        <dbReference type="Proteomes" id="UP000051315"/>
    </source>
</evidence>
<dbReference type="STRING" id="1423735.FC15_GL000334"/>
<gene>
    <name evidence="2" type="ORF">FC15_GL000334</name>
</gene>
<name>A0A0R1VSJ0_9LACO</name>
<dbReference type="SUPFAM" id="SSF56024">
    <property type="entry name" value="Phospholipase D/nuclease"/>
    <property type="match status" value="1"/>
</dbReference>
<keyword evidence="3" id="KW-1185">Reference proteome</keyword>
<reference evidence="2 3" key="1">
    <citation type="journal article" date="2015" name="Genome Announc.">
        <title>Expanding the biotechnology potential of lactobacilli through comparative genomics of 213 strains and associated genera.</title>
        <authorList>
            <person name="Sun Z."/>
            <person name="Harris H.M."/>
            <person name="McCann A."/>
            <person name="Guo C."/>
            <person name="Argimon S."/>
            <person name="Zhang W."/>
            <person name="Yang X."/>
            <person name="Jeffery I.B."/>
            <person name="Cooney J.C."/>
            <person name="Kagawa T.F."/>
            <person name="Liu W."/>
            <person name="Song Y."/>
            <person name="Salvetti E."/>
            <person name="Wrobel A."/>
            <person name="Rasinkangas P."/>
            <person name="Parkhill J."/>
            <person name="Rea M.C."/>
            <person name="O'Sullivan O."/>
            <person name="Ritari J."/>
            <person name="Douillard F.P."/>
            <person name="Paul Ross R."/>
            <person name="Yang R."/>
            <person name="Briner A.E."/>
            <person name="Felis G.E."/>
            <person name="de Vos W.M."/>
            <person name="Barrangou R."/>
            <person name="Klaenhammer T.R."/>
            <person name="Caufield P.W."/>
            <person name="Cui Y."/>
            <person name="Zhang H."/>
            <person name="O'Toole P.W."/>
        </authorList>
    </citation>
    <scope>NUCLEOTIDE SEQUENCE [LARGE SCALE GENOMIC DNA]</scope>
    <source>
        <strain evidence="2 3">DSM 17758</strain>
    </source>
</reference>
<proteinExistence type="predicted"/>
<evidence type="ECO:0000313" key="2">
    <source>
        <dbReference type="EMBL" id="KRM08679.1"/>
    </source>
</evidence>
<dbReference type="PROSITE" id="PS50035">
    <property type="entry name" value="PLD"/>
    <property type="match status" value="1"/>
</dbReference>